<evidence type="ECO:0000313" key="1">
    <source>
        <dbReference type="EMBL" id="KZS03242.1"/>
    </source>
</evidence>
<dbReference type="STRING" id="35525.A0A164KGI4"/>
<comment type="caution">
    <text evidence="1">The sequence shown here is derived from an EMBL/GenBank/DDBJ whole genome shotgun (WGS) entry which is preliminary data.</text>
</comment>
<evidence type="ECO:0000313" key="2">
    <source>
        <dbReference type="Proteomes" id="UP000076858"/>
    </source>
</evidence>
<protein>
    <submittedName>
        <fullName evidence="1">Putative GMP synthase</fullName>
    </submittedName>
</protein>
<accession>A0A164KGI4</accession>
<dbReference type="EMBL" id="LRGB01003325">
    <property type="protein sequence ID" value="KZS03242.1"/>
    <property type="molecule type" value="Genomic_DNA"/>
</dbReference>
<reference evidence="1 2" key="1">
    <citation type="submission" date="2016-03" db="EMBL/GenBank/DDBJ databases">
        <title>EvidentialGene: Evidence-directed Construction of Genes on Genomes.</title>
        <authorList>
            <person name="Gilbert D.G."/>
            <person name="Choi J.-H."/>
            <person name="Mockaitis K."/>
            <person name="Colbourne J."/>
            <person name="Pfrender M."/>
        </authorList>
    </citation>
    <scope>NUCLEOTIDE SEQUENCE [LARGE SCALE GENOMIC DNA]</scope>
    <source>
        <strain evidence="1 2">Xinb3</strain>
        <tissue evidence="1">Complete organism</tissue>
    </source>
</reference>
<dbReference type="Proteomes" id="UP000076858">
    <property type="component" value="Unassembled WGS sequence"/>
</dbReference>
<proteinExistence type="predicted"/>
<dbReference type="SUPFAM" id="SSF52317">
    <property type="entry name" value="Class I glutamine amidotransferase-like"/>
    <property type="match status" value="1"/>
</dbReference>
<dbReference type="InterPro" id="IPR029062">
    <property type="entry name" value="Class_I_gatase-like"/>
</dbReference>
<keyword evidence="2" id="KW-1185">Reference proteome</keyword>
<dbReference type="AlphaFoldDB" id="A0A164KGI4"/>
<sequence>MGSKVRDQCVVSDILALGTPAALLLQQGYKAIIISGGPNSVYAADAPLYVFQCREFIMHAITQQGIRGNGGEKRCLRWAIQDPSKN</sequence>
<name>A0A164KGI4_9CRUS</name>
<gene>
    <name evidence="1" type="ORF">APZ42_034101</name>
</gene>
<organism evidence="1 2">
    <name type="scientific">Daphnia magna</name>
    <dbReference type="NCBI Taxonomy" id="35525"/>
    <lineage>
        <taxon>Eukaryota</taxon>
        <taxon>Metazoa</taxon>
        <taxon>Ecdysozoa</taxon>
        <taxon>Arthropoda</taxon>
        <taxon>Crustacea</taxon>
        <taxon>Branchiopoda</taxon>
        <taxon>Diplostraca</taxon>
        <taxon>Cladocera</taxon>
        <taxon>Anomopoda</taxon>
        <taxon>Daphniidae</taxon>
        <taxon>Daphnia</taxon>
    </lineage>
</organism>